<gene>
    <name evidence="2" type="ORF">Rsub_01070</name>
</gene>
<protein>
    <submittedName>
        <fullName evidence="2">Serine threonine specific phosphatase</fullName>
    </submittedName>
</protein>
<dbReference type="CDD" id="cd17657">
    <property type="entry name" value="CDC14_N"/>
    <property type="match status" value="1"/>
</dbReference>
<dbReference type="SUPFAM" id="SSF52799">
    <property type="entry name" value="(Phosphotyrosine protein) phosphatases II"/>
    <property type="match status" value="1"/>
</dbReference>
<evidence type="ECO:0000313" key="3">
    <source>
        <dbReference type="Proteomes" id="UP000247498"/>
    </source>
</evidence>
<dbReference type="PANTHER" id="PTHR23339">
    <property type="entry name" value="TYROSINE SPECIFIC PROTEIN PHOSPHATASE AND DUAL SPECIFICITY PROTEIN PHOSPHATASE"/>
    <property type="match status" value="1"/>
</dbReference>
<name>A0A2V0NLP4_9CHLO</name>
<dbReference type="Pfam" id="PF14671">
    <property type="entry name" value="DSPn"/>
    <property type="match status" value="1"/>
</dbReference>
<dbReference type="Proteomes" id="UP000247498">
    <property type="component" value="Unassembled WGS sequence"/>
</dbReference>
<reference evidence="2 3" key="1">
    <citation type="journal article" date="2018" name="Sci. Rep.">
        <title>Raphidocelis subcapitata (=Pseudokirchneriella subcapitata) provides an insight into genome evolution and environmental adaptations in the Sphaeropleales.</title>
        <authorList>
            <person name="Suzuki S."/>
            <person name="Yamaguchi H."/>
            <person name="Nakajima N."/>
            <person name="Kawachi M."/>
        </authorList>
    </citation>
    <scope>NUCLEOTIDE SEQUENCE [LARGE SCALE GENOMIC DNA]</scope>
    <source>
        <strain evidence="2 3">NIES-35</strain>
    </source>
</reference>
<dbReference type="Gene3D" id="3.90.190.10">
    <property type="entry name" value="Protein tyrosine phosphatase superfamily"/>
    <property type="match status" value="1"/>
</dbReference>
<dbReference type="InParanoid" id="A0A2V0NLP4"/>
<dbReference type="InterPro" id="IPR029021">
    <property type="entry name" value="Prot-tyrosine_phosphatase-like"/>
</dbReference>
<feature type="domain" description="Dual specificity/tyrosine protein phosphatase N-terminal" evidence="1">
    <location>
        <begin position="12"/>
        <end position="155"/>
    </location>
</feature>
<proteinExistence type="predicted"/>
<comment type="caution">
    <text evidence="2">The sequence shown here is derived from an EMBL/GenBank/DDBJ whole genome shotgun (WGS) entry which is preliminary data.</text>
</comment>
<organism evidence="2 3">
    <name type="scientific">Raphidocelis subcapitata</name>
    <dbReference type="NCBI Taxonomy" id="307507"/>
    <lineage>
        <taxon>Eukaryota</taxon>
        <taxon>Viridiplantae</taxon>
        <taxon>Chlorophyta</taxon>
        <taxon>core chlorophytes</taxon>
        <taxon>Chlorophyceae</taxon>
        <taxon>CS clade</taxon>
        <taxon>Sphaeropleales</taxon>
        <taxon>Selenastraceae</taxon>
        <taxon>Raphidocelis</taxon>
    </lineage>
</organism>
<dbReference type="AlphaFoldDB" id="A0A2V0NLP4"/>
<accession>A0A2V0NLP4</accession>
<evidence type="ECO:0000259" key="1">
    <source>
        <dbReference type="Pfam" id="PF14671"/>
    </source>
</evidence>
<evidence type="ECO:0000313" key="2">
    <source>
        <dbReference type="EMBL" id="GBF88358.1"/>
    </source>
</evidence>
<dbReference type="InterPro" id="IPR029260">
    <property type="entry name" value="DSPn"/>
</dbReference>
<sequence>MQVNDEFAQAVEIIPGRFYAIAVKRPDSLSRSPIACSSLCYCIDHDLLYEPFYADFGPLNLGRTYRFCQITARLLKEGEQRGKRVYLYCGNAPQQRANAAVLLGAFQVLLLGRGADEAYAPLAGLKPFMPFRDASCGAPCFNLQVEDCLRGLSKAASVGFLDVSSGSWRFDIDEYEHFEQPLSKPPKYPPQTHPPPKG</sequence>
<keyword evidence="3" id="KW-1185">Reference proteome</keyword>
<dbReference type="OrthoDB" id="266663at2759"/>
<dbReference type="EMBL" id="BDRX01000004">
    <property type="protein sequence ID" value="GBF88358.1"/>
    <property type="molecule type" value="Genomic_DNA"/>
</dbReference>
<dbReference type="STRING" id="307507.A0A2V0NLP4"/>
<dbReference type="InterPro" id="IPR050561">
    <property type="entry name" value="PTP"/>
</dbReference>